<dbReference type="EMBL" id="CAJOBZ010000026">
    <property type="protein sequence ID" value="CAF4878145.1"/>
    <property type="molecule type" value="Genomic_DNA"/>
</dbReference>
<proteinExistence type="predicted"/>
<comment type="caution">
    <text evidence="1">The sequence shown here is derived from an EMBL/GenBank/DDBJ whole genome shotgun (WGS) entry which is preliminary data.</text>
</comment>
<reference evidence="1" key="1">
    <citation type="submission" date="2021-02" db="EMBL/GenBank/DDBJ databases">
        <authorList>
            <person name="Steward A R."/>
        </authorList>
    </citation>
    <scope>NUCLEOTIDE SEQUENCE</scope>
</reference>
<sequence>MGGRYTPDLSDIPSIGIKAKGNVVSQNRSGNEASMQRGRKLRRRIKRAAKCRSGWFYIIRWMPSSHLGLKDFKSVSQNSQ</sequence>
<gene>
    <name evidence="1" type="ORF">PMACD_LOCUS9361</name>
</gene>
<accession>A0A821TXB6</accession>
<evidence type="ECO:0000313" key="1">
    <source>
        <dbReference type="EMBL" id="CAF4878145.1"/>
    </source>
</evidence>
<name>A0A821TXB6_9NEOP</name>
<organism evidence="1 2">
    <name type="scientific">Pieris macdunnoughi</name>
    <dbReference type="NCBI Taxonomy" id="345717"/>
    <lineage>
        <taxon>Eukaryota</taxon>
        <taxon>Metazoa</taxon>
        <taxon>Ecdysozoa</taxon>
        <taxon>Arthropoda</taxon>
        <taxon>Hexapoda</taxon>
        <taxon>Insecta</taxon>
        <taxon>Pterygota</taxon>
        <taxon>Neoptera</taxon>
        <taxon>Endopterygota</taxon>
        <taxon>Lepidoptera</taxon>
        <taxon>Glossata</taxon>
        <taxon>Ditrysia</taxon>
        <taxon>Papilionoidea</taxon>
        <taxon>Pieridae</taxon>
        <taxon>Pierinae</taxon>
        <taxon>Pieris</taxon>
    </lineage>
</organism>
<evidence type="ECO:0000313" key="2">
    <source>
        <dbReference type="Proteomes" id="UP000663880"/>
    </source>
</evidence>
<dbReference type="Proteomes" id="UP000663880">
    <property type="component" value="Unassembled WGS sequence"/>
</dbReference>
<keyword evidence="2" id="KW-1185">Reference proteome</keyword>
<dbReference type="AlphaFoldDB" id="A0A821TXB6"/>
<protein>
    <submittedName>
        <fullName evidence="1">Uncharacterized protein</fullName>
    </submittedName>
</protein>